<keyword evidence="12" id="KW-1185">Reference proteome</keyword>
<dbReference type="InterPro" id="IPR020966">
    <property type="entry name" value="ALMT"/>
</dbReference>
<keyword evidence="4 10" id="KW-0812">Transmembrane</keyword>
<evidence type="ECO:0000256" key="9">
    <source>
        <dbReference type="SAM" id="MobiDB-lite"/>
    </source>
</evidence>
<dbReference type="Proteomes" id="UP000834106">
    <property type="component" value="Chromosome 18"/>
</dbReference>
<feature type="transmembrane region" description="Helical" evidence="10">
    <location>
        <begin position="191"/>
        <end position="213"/>
    </location>
</feature>
<evidence type="ECO:0000313" key="11">
    <source>
        <dbReference type="EMBL" id="CAI9781389.1"/>
    </source>
</evidence>
<evidence type="ECO:0000256" key="3">
    <source>
        <dbReference type="ARBA" id="ARBA00022448"/>
    </source>
</evidence>
<evidence type="ECO:0000256" key="10">
    <source>
        <dbReference type="SAM" id="Phobius"/>
    </source>
</evidence>
<gene>
    <name evidence="11" type="ORF">FPE_LOCUS28819</name>
</gene>
<evidence type="ECO:0000256" key="6">
    <source>
        <dbReference type="ARBA" id="ARBA00023065"/>
    </source>
</evidence>
<dbReference type="GO" id="GO:0015743">
    <property type="term" value="P:malate transport"/>
    <property type="evidence" value="ECO:0007669"/>
    <property type="project" value="InterPro"/>
</dbReference>
<name>A0AAD2E8L2_9LAMI</name>
<dbReference type="GO" id="GO:0016020">
    <property type="term" value="C:membrane"/>
    <property type="evidence" value="ECO:0007669"/>
    <property type="project" value="UniProtKB-SubCell"/>
</dbReference>
<dbReference type="Pfam" id="PF11744">
    <property type="entry name" value="ALMT"/>
    <property type="match status" value="2"/>
</dbReference>
<keyword evidence="3" id="KW-0813">Transport</keyword>
<sequence length="480" mass="53071">MEVESRNQEEVGFFVLGCLWVKRFPKKFLSEMVEIAKQAKKIAKDDPRKVIHSLKVGLALNLVSLFYYIQPLYRNFGDYATWAVITVVVVFEFTVGATLGKGINRGLATLAAGALGLGAYHLTTITGKPGEPILIGIFVFLQAAASTFIRFFPRVKARYDYGMLIFILTFCLVSISGFRTNDLLDLALKRLYTVLIGASTSVIVSIFVCPVWAGGDLHKLVALNLERLGKFLEGFADEILNSTEAKQSENDVQFRGGMNGILDSKNREEILANFARWEPGHGQFMYRHPWKQYLKIGNLTRQCARRVEALNCYLNPKTLASKEINGMIQEAFSNMSSESGKALKELALAIKTMTMPSSPNPHVTNLQMASRNLKSFLKSDFCEDVNFLKIMPVAAVSSLLIETVNCVENIADAVNELASLANFKGSNSNGAGQNSSKTQCRIFEQPPEDETPHVISINEPTSANEESQSSVHTSGQKLTL</sequence>
<evidence type="ECO:0000256" key="4">
    <source>
        <dbReference type="ARBA" id="ARBA00022692"/>
    </source>
</evidence>
<dbReference type="PANTHER" id="PTHR31086">
    <property type="entry name" value="ALUMINUM-ACTIVATED MALATE TRANSPORTER 10"/>
    <property type="match status" value="1"/>
</dbReference>
<evidence type="ECO:0008006" key="13">
    <source>
        <dbReference type="Google" id="ProtNLM"/>
    </source>
</evidence>
<evidence type="ECO:0000256" key="1">
    <source>
        <dbReference type="ARBA" id="ARBA00004141"/>
    </source>
</evidence>
<keyword evidence="7 10" id="KW-0472">Membrane</keyword>
<feature type="transmembrane region" description="Helical" evidence="10">
    <location>
        <begin position="50"/>
        <end position="69"/>
    </location>
</feature>
<evidence type="ECO:0000256" key="8">
    <source>
        <dbReference type="ARBA" id="ARBA00023303"/>
    </source>
</evidence>
<evidence type="ECO:0000256" key="5">
    <source>
        <dbReference type="ARBA" id="ARBA00022989"/>
    </source>
</evidence>
<reference evidence="11" key="1">
    <citation type="submission" date="2023-05" db="EMBL/GenBank/DDBJ databases">
        <authorList>
            <person name="Huff M."/>
        </authorList>
    </citation>
    <scope>NUCLEOTIDE SEQUENCE</scope>
</reference>
<feature type="compositionally biased region" description="Polar residues" evidence="9">
    <location>
        <begin position="458"/>
        <end position="480"/>
    </location>
</feature>
<feature type="region of interest" description="Disordered" evidence="9">
    <location>
        <begin position="446"/>
        <end position="480"/>
    </location>
</feature>
<keyword evidence="8" id="KW-0407">Ion channel</keyword>
<protein>
    <recommendedName>
        <fullName evidence="13">Aluminum-activated malate transporter</fullName>
    </recommendedName>
</protein>
<feature type="transmembrane region" description="Helical" evidence="10">
    <location>
        <begin position="107"/>
        <end position="127"/>
    </location>
</feature>
<feature type="transmembrane region" description="Helical" evidence="10">
    <location>
        <begin position="133"/>
        <end position="152"/>
    </location>
</feature>
<keyword evidence="5 10" id="KW-1133">Transmembrane helix</keyword>
<evidence type="ECO:0000313" key="12">
    <source>
        <dbReference type="Proteomes" id="UP000834106"/>
    </source>
</evidence>
<feature type="transmembrane region" description="Helical" evidence="10">
    <location>
        <begin position="159"/>
        <end position="179"/>
    </location>
</feature>
<comment type="subcellular location">
    <subcellularLocation>
        <location evidence="1">Membrane</location>
        <topology evidence="1">Multi-pass membrane protein</topology>
    </subcellularLocation>
</comment>
<dbReference type="GO" id="GO:0034220">
    <property type="term" value="P:monoatomic ion transmembrane transport"/>
    <property type="evidence" value="ECO:0007669"/>
    <property type="project" value="UniProtKB-KW"/>
</dbReference>
<evidence type="ECO:0000256" key="7">
    <source>
        <dbReference type="ARBA" id="ARBA00023136"/>
    </source>
</evidence>
<proteinExistence type="inferred from homology"/>
<keyword evidence="6" id="KW-0406">Ion transport</keyword>
<dbReference type="EMBL" id="OU503053">
    <property type="protein sequence ID" value="CAI9781389.1"/>
    <property type="molecule type" value="Genomic_DNA"/>
</dbReference>
<dbReference type="AlphaFoldDB" id="A0AAD2E8L2"/>
<feature type="transmembrane region" description="Helical" evidence="10">
    <location>
        <begin position="81"/>
        <end position="100"/>
    </location>
</feature>
<organism evidence="11 12">
    <name type="scientific">Fraxinus pennsylvanica</name>
    <dbReference type="NCBI Taxonomy" id="56036"/>
    <lineage>
        <taxon>Eukaryota</taxon>
        <taxon>Viridiplantae</taxon>
        <taxon>Streptophyta</taxon>
        <taxon>Embryophyta</taxon>
        <taxon>Tracheophyta</taxon>
        <taxon>Spermatophyta</taxon>
        <taxon>Magnoliopsida</taxon>
        <taxon>eudicotyledons</taxon>
        <taxon>Gunneridae</taxon>
        <taxon>Pentapetalae</taxon>
        <taxon>asterids</taxon>
        <taxon>lamiids</taxon>
        <taxon>Lamiales</taxon>
        <taxon>Oleaceae</taxon>
        <taxon>Oleeae</taxon>
        <taxon>Fraxinus</taxon>
    </lineage>
</organism>
<accession>A0AAD2E8L2</accession>
<evidence type="ECO:0000256" key="2">
    <source>
        <dbReference type="ARBA" id="ARBA00007079"/>
    </source>
</evidence>
<comment type="similarity">
    <text evidence="2">Belongs to the aromatic acid exporter (TC 2.A.85) family.</text>
</comment>